<sequence length="504" mass="58166">MYNKHDPPPRTQTSETVVLSSSGSEKVDYFDGVFCYLNKMLMEEDDLTNKPCMFIDSLALQATERSFYDVLVYNPPETEPLEIYDSAVLCDDFNRLSIQYKSRSSSLPGLITDGKPVKKRRKKVVEMVDPTELLMQCGEAMANGDTTETVQLLKMIRKDSSPLGNSSRRMAHYFANAIEARLCGTGPELYRAFSSTSAAQILKSYKAYITACPFHRMSNIFANKSIAKLANTTNKLHIIDFGILYGFQWPCIIQGLSLRPGGPPKLRITGIDLPQPGLRPSQRVEETGRRLIKYAKRFNVPFEYRAIAKTWENVKIEDLDIDPEEMLVVNSVYRMRNVLDETVVENRPRDSVLKFIRKLKPDMFVHGVLNGTYNATYFHTRFRQAVLHFTTLFDMFEATVEHDDEDRKLFERDVFGRDIMNVVACEGRSRVERPEMYRKWEMRNLKAGFVQLELDSDILNEVRAKVERQYHKDFVVHEDNNWMLQGWKGRVLYALSLWKPGNCS</sequence>
<dbReference type="PANTHER" id="PTHR31636">
    <property type="entry name" value="OSJNBA0084A10.13 PROTEIN-RELATED"/>
    <property type="match status" value="1"/>
</dbReference>
<keyword evidence="1" id="KW-0805">Transcription regulation</keyword>
<feature type="region of interest" description="SAW" evidence="3">
    <location>
        <begin position="424"/>
        <end position="499"/>
    </location>
</feature>
<evidence type="ECO:0000313" key="5">
    <source>
        <dbReference type="Proteomes" id="UP001177003"/>
    </source>
</evidence>
<gene>
    <name evidence="4" type="ORF">LSALG_LOCUS16224</name>
</gene>
<evidence type="ECO:0000256" key="1">
    <source>
        <dbReference type="ARBA" id="ARBA00023015"/>
    </source>
</evidence>
<protein>
    <submittedName>
        <fullName evidence="4">Uncharacterized protein</fullName>
    </submittedName>
</protein>
<feature type="short sequence motif" description="VHIID" evidence="3">
    <location>
        <begin position="236"/>
        <end position="240"/>
    </location>
</feature>
<reference evidence="4" key="1">
    <citation type="submission" date="2023-04" db="EMBL/GenBank/DDBJ databases">
        <authorList>
            <person name="Vijverberg K."/>
            <person name="Xiong W."/>
            <person name="Schranz E."/>
        </authorList>
    </citation>
    <scope>NUCLEOTIDE SEQUENCE</scope>
</reference>
<keyword evidence="5" id="KW-1185">Reference proteome</keyword>
<comment type="caution">
    <text evidence="3">Lacks conserved residue(s) required for the propagation of feature annotation.</text>
</comment>
<dbReference type="EMBL" id="OX465079">
    <property type="protein sequence ID" value="CAI9276234.1"/>
    <property type="molecule type" value="Genomic_DNA"/>
</dbReference>
<proteinExistence type="inferred from homology"/>
<keyword evidence="2" id="KW-0804">Transcription</keyword>
<feature type="region of interest" description="Leucine repeat II (LRII)" evidence="3">
    <location>
        <begin position="286"/>
        <end position="318"/>
    </location>
</feature>
<dbReference type="AlphaFoldDB" id="A0AA36DYD9"/>
<evidence type="ECO:0000313" key="4">
    <source>
        <dbReference type="EMBL" id="CAI9276234.1"/>
    </source>
</evidence>
<accession>A0AA36DYD9</accession>
<name>A0AA36DYD9_LACSI</name>
<dbReference type="PROSITE" id="PS50985">
    <property type="entry name" value="GRAS"/>
    <property type="match status" value="1"/>
</dbReference>
<organism evidence="4 5">
    <name type="scientific">Lactuca saligna</name>
    <name type="common">Willowleaf lettuce</name>
    <dbReference type="NCBI Taxonomy" id="75948"/>
    <lineage>
        <taxon>Eukaryota</taxon>
        <taxon>Viridiplantae</taxon>
        <taxon>Streptophyta</taxon>
        <taxon>Embryophyta</taxon>
        <taxon>Tracheophyta</taxon>
        <taxon>Spermatophyta</taxon>
        <taxon>Magnoliopsida</taxon>
        <taxon>eudicotyledons</taxon>
        <taxon>Gunneridae</taxon>
        <taxon>Pentapetalae</taxon>
        <taxon>asterids</taxon>
        <taxon>campanulids</taxon>
        <taxon>Asterales</taxon>
        <taxon>Asteraceae</taxon>
        <taxon>Cichorioideae</taxon>
        <taxon>Cichorieae</taxon>
        <taxon>Lactucinae</taxon>
        <taxon>Lactuca</taxon>
    </lineage>
</organism>
<evidence type="ECO:0000256" key="3">
    <source>
        <dbReference type="PROSITE-ProRule" id="PRU01191"/>
    </source>
</evidence>
<feature type="region of interest" description="VHIID" evidence="3">
    <location>
        <begin position="205"/>
        <end position="270"/>
    </location>
</feature>
<comment type="similarity">
    <text evidence="3">Belongs to the GRAS family.</text>
</comment>
<evidence type="ECO:0000256" key="2">
    <source>
        <dbReference type="ARBA" id="ARBA00023163"/>
    </source>
</evidence>
<dbReference type="InterPro" id="IPR005202">
    <property type="entry name" value="TF_GRAS"/>
</dbReference>
<dbReference type="Proteomes" id="UP001177003">
    <property type="component" value="Chromosome 3"/>
</dbReference>
<dbReference type="Pfam" id="PF03514">
    <property type="entry name" value="GRAS"/>
    <property type="match status" value="1"/>
</dbReference>